<feature type="domain" description="IgGFc-binding protein N-terminal" evidence="2">
    <location>
        <begin position="924"/>
        <end position="1183"/>
    </location>
</feature>
<feature type="compositionally biased region" description="Low complexity" evidence="1">
    <location>
        <begin position="571"/>
        <end position="613"/>
    </location>
</feature>
<evidence type="ECO:0000256" key="1">
    <source>
        <dbReference type="SAM" id="MobiDB-lite"/>
    </source>
</evidence>
<evidence type="ECO:0000259" key="2">
    <source>
        <dbReference type="Pfam" id="PF17517"/>
    </source>
</evidence>
<protein>
    <recommendedName>
        <fullName evidence="2">IgGFc-binding protein N-terminal domain-containing protein</fullName>
    </recommendedName>
</protein>
<feature type="region of interest" description="Disordered" evidence="1">
    <location>
        <begin position="544"/>
        <end position="713"/>
    </location>
</feature>
<gene>
    <name evidence="3" type="ORF">LSH36_510g03045</name>
</gene>
<feature type="compositionally biased region" description="Polar residues" evidence="1">
    <location>
        <begin position="648"/>
        <end position="709"/>
    </location>
</feature>
<feature type="compositionally biased region" description="Polar residues" evidence="1">
    <location>
        <begin position="614"/>
        <end position="632"/>
    </location>
</feature>
<evidence type="ECO:0000313" key="3">
    <source>
        <dbReference type="EMBL" id="KAK2148205.1"/>
    </source>
</evidence>
<dbReference type="Pfam" id="PF17517">
    <property type="entry name" value="IgGFc_binding"/>
    <property type="match status" value="3"/>
</dbReference>
<feature type="compositionally biased region" description="Polar residues" evidence="1">
    <location>
        <begin position="1705"/>
        <end position="1723"/>
    </location>
</feature>
<name>A0AAD9J9K8_9ANNE</name>
<evidence type="ECO:0000313" key="4">
    <source>
        <dbReference type="Proteomes" id="UP001208570"/>
    </source>
</evidence>
<feature type="region of interest" description="Disordered" evidence="1">
    <location>
        <begin position="1635"/>
        <end position="1723"/>
    </location>
</feature>
<proteinExistence type="predicted"/>
<feature type="compositionally biased region" description="Low complexity" evidence="1">
    <location>
        <begin position="1676"/>
        <end position="1692"/>
    </location>
</feature>
<dbReference type="EMBL" id="JAODUP010000510">
    <property type="protein sequence ID" value="KAK2148205.1"/>
    <property type="molecule type" value="Genomic_DNA"/>
</dbReference>
<reference evidence="3" key="1">
    <citation type="journal article" date="2023" name="Mol. Biol. Evol.">
        <title>Third-Generation Sequencing Reveals the Adaptive Role of the Epigenome in Three Deep-Sea Polychaetes.</title>
        <authorList>
            <person name="Perez M."/>
            <person name="Aroh O."/>
            <person name="Sun Y."/>
            <person name="Lan Y."/>
            <person name="Juniper S.K."/>
            <person name="Young C.R."/>
            <person name="Angers B."/>
            <person name="Qian P.Y."/>
        </authorList>
    </citation>
    <scope>NUCLEOTIDE SEQUENCE</scope>
    <source>
        <strain evidence="3">P08H-3</strain>
    </source>
</reference>
<sequence>MYVFGEEAIYLLSEPFMPPDEIDKEQREKVFLFSIKRNAHPPFCFPFNGRLIIFTESCSSSQVGKSFYLSVPNLLSSTSDQSLLILSADTDITIRINIPQLAIAYDINVSPNNDFTLQLSGTNMENNAVVLDSIVDFMLSVIYGGTSHCGGYLVLPLAALGTDHYAIGFAGGANQKSVITILATDDNIDVTLTANGNANVDLLCEGQVINAANPQTTLRVQKYSTLRVDSAGAGDITGVRIQTTKKVAIFCGVADTSMQTDPMIEQVLPIDSYGLAFTILALPGQGGVTYKLVASVVGTEVSVNPGVPMSPGQYFEGSSSSDVLYISSTHPIMVIQLIGHAGNQDIGHHSMVIVTPLERFLSRYTFSTPPNDSGQVFSSYVMLATKKGTAANVRLDGAAVMTSPIDIPSSSPPMVGQVVSVSNGRHIIEHTTAQYFVAYIYSYISSSATCGFARSLGICLGNVSVYSAHVIAISVNVYEPNAVSTTTTATTTATTTLETTTTQLPPTTQRTVPVGTTTRITTTMAYYSGTVGGRGLTGSLRSGYSTSNYMPNDNPRGSVASGTSLRNGMLTGSQRGSTSRSGTSTSKSHSGRTTTPSRYSTRRQSTSARRFSTPKNAGQSSIGQPTSGANFQRSTSSTPPRSSTVSTQARTVSSANIHPGKTSTGVTQPRTFSRASTQRRTFSTANTQRRTFSTASTQGRAQPSPTSGSPVGVQSRPFSIGINLPSNNSSLITDTAMDAHPVTTTAARTSTKRSFVATTQFVFRTSTANRITPRITGQARIITSRPTPSTTSIKAMTQAKLTTPYAGYYRQPKEASCSLSNSGRKFVLVFSEQSKKDQMLRVHIIPDQLSANNDVTVRIWSPLLPNEIDTTFTISAGGSKDFALPANFTVSGTGKSDRTLRIESTDGDVALYAISEAAGPGSCDAFVVLPEDTLSNKYITTGLKMNNIVSAVSRIVMVATEQVTVINVTVIHRKEVTINARGTQVRYAPGSTFAVVLGSHEAMQLEDDLHHDLSGLLIESSAQQFAVFSNMHYVTNGDIYGAVEEQLYPVTTWGSDYVFLPDPGDTKSRVVIVPSEKNTDIYVTNDNETKIMTIDPAEDDINVELASLSAVHSSKPISVAQVIEDSRSTQSVMILLISLQQFRAEYNFVAFGETVQIAIVVARGEEQFLKLNDEVISGSEWKVVPYFVPVLVSSLITGLEPASYTLKHTTGSLFGAVVYDQFKTCRTAYSAGLCLDDISHLYHGVPDRASTPDVIGDHGIAALSTTKSLWQLTSHWQTSTQQTNRDTSLFPTSNAPFSTSTANGVQQPQSTTVTDVNVFATIKGTTFTETFLVSRDRSATITIPIGYQTLSTQLLVIIISATAPISVSGFSSDPCTAVLFQPVINLDKTYHIGGSSTSESSVIILGTEDGTSVSVDVLAENGFIHGPPENVRSEFGSRTVNFTMSKYDVRVISAVGIMVGSVVTADKPITVVSGGQNRIRNGSSFAMQIVSQLSAAERWGSSFTLVTFPGSKGQTYTYDIFAKVQTKVSIADRVAETIEPNQFIRLSLAFNGSSSIRADQAVQVTQRFTSNADGGQQPSLVLRSDQEFGNLYNFVAMGQFGSVHYVIIVANTADRAGITLDGNAVTGDWQHVTNLEPGKSTSNPTYTITNGVQTTLRDRQPTNASSNPHTPTRRYSVSTTSSASTDSSSVPVNTPTTRAGRQHTNRLTNAVDASTNKPTAASNETLTMKITAAATADPQTPTVKVDGGVIQAKYNGAYRVLSSQTTNSKPLYKHSLRQQYAYHISDPVKYWMFGPENGVTSGYLVAFGDSINPGQVTKSWLAYDEAANRWVVDANVTVKCQCTDILPATQPATQPDTLPATQLDLQPSMQTGCDYL</sequence>
<keyword evidence="4" id="KW-1185">Reference proteome</keyword>
<dbReference type="InterPro" id="IPR035234">
    <property type="entry name" value="IgGFc-bd_N"/>
</dbReference>
<feature type="domain" description="IgGFc-binding protein N-terminal" evidence="2">
    <location>
        <begin position="1377"/>
        <end position="1634"/>
    </location>
</feature>
<comment type="caution">
    <text evidence="3">The sequence shown here is derived from an EMBL/GenBank/DDBJ whole genome shotgun (WGS) entry which is preliminary data.</text>
</comment>
<organism evidence="3 4">
    <name type="scientific">Paralvinella palmiformis</name>
    <dbReference type="NCBI Taxonomy" id="53620"/>
    <lineage>
        <taxon>Eukaryota</taxon>
        <taxon>Metazoa</taxon>
        <taxon>Spiralia</taxon>
        <taxon>Lophotrochozoa</taxon>
        <taxon>Annelida</taxon>
        <taxon>Polychaeta</taxon>
        <taxon>Sedentaria</taxon>
        <taxon>Canalipalpata</taxon>
        <taxon>Terebellida</taxon>
        <taxon>Terebelliformia</taxon>
        <taxon>Alvinellidae</taxon>
        <taxon>Paralvinella</taxon>
    </lineage>
</organism>
<accession>A0AAD9J9K8</accession>
<feature type="domain" description="IgGFc-binding protein N-terminal" evidence="2">
    <location>
        <begin position="151"/>
        <end position="441"/>
    </location>
</feature>
<dbReference type="PANTHER" id="PTHR46534">
    <property type="entry name" value="IGGFC_BINDING DOMAIN-CONTAINING PROTEIN"/>
    <property type="match status" value="1"/>
</dbReference>
<dbReference type="Proteomes" id="UP001208570">
    <property type="component" value="Unassembled WGS sequence"/>
</dbReference>
<feature type="compositionally biased region" description="Low complexity" evidence="1">
    <location>
        <begin position="633"/>
        <end position="647"/>
    </location>
</feature>
<feature type="compositionally biased region" description="Polar residues" evidence="1">
    <location>
        <begin position="1639"/>
        <end position="1675"/>
    </location>
</feature>
<dbReference type="PANTHER" id="PTHR46534:SF1">
    <property type="entry name" value="IGGFC-BINDING PROTEIN N-TERMINAL DOMAIN-CONTAINING PROTEIN"/>
    <property type="match status" value="1"/>
</dbReference>